<keyword evidence="3" id="KW-1185">Reference proteome</keyword>
<proteinExistence type="predicted"/>
<feature type="transmembrane region" description="Helical" evidence="1">
    <location>
        <begin position="12"/>
        <end position="29"/>
    </location>
</feature>
<dbReference type="OrthoDB" id="468406at2"/>
<dbReference type="AlphaFoldDB" id="K9W3B2"/>
<sequence>MRQSRKSQTELVAYIFSSVLGITIALYLLRGFGILTFLPGGVYLLLIVLTIATGILYGILKTLRY</sequence>
<keyword evidence="1" id="KW-1133">Transmembrane helix</keyword>
<dbReference type="RefSeq" id="WP_015204343.1">
    <property type="nucleotide sequence ID" value="NC_019753.1"/>
</dbReference>
<keyword evidence="1" id="KW-0812">Transmembrane</keyword>
<dbReference type="eggNOG" id="ENOG5033C2J">
    <property type="taxonomic scope" value="Bacteria"/>
</dbReference>
<reference evidence="2 3" key="1">
    <citation type="submission" date="2012-06" db="EMBL/GenBank/DDBJ databases">
        <title>Finished chromosome of genome of Crinalium epipsammum PCC 9333.</title>
        <authorList>
            <consortium name="US DOE Joint Genome Institute"/>
            <person name="Gugger M."/>
            <person name="Coursin T."/>
            <person name="Rippka R."/>
            <person name="Tandeau De Marsac N."/>
            <person name="Huntemann M."/>
            <person name="Wei C.-L."/>
            <person name="Han J."/>
            <person name="Detter J.C."/>
            <person name="Han C."/>
            <person name="Tapia R."/>
            <person name="Davenport K."/>
            <person name="Daligault H."/>
            <person name="Erkkila T."/>
            <person name="Gu W."/>
            <person name="Munk A.C.C."/>
            <person name="Teshima H."/>
            <person name="Xu Y."/>
            <person name="Chain P."/>
            <person name="Chen A."/>
            <person name="Krypides N."/>
            <person name="Mavromatis K."/>
            <person name="Markowitz V."/>
            <person name="Szeto E."/>
            <person name="Ivanova N."/>
            <person name="Mikhailova N."/>
            <person name="Ovchinnikova G."/>
            <person name="Pagani I."/>
            <person name="Pati A."/>
            <person name="Goodwin L."/>
            <person name="Peters L."/>
            <person name="Pitluck S."/>
            <person name="Woyke T."/>
            <person name="Kerfeld C."/>
        </authorList>
    </citation>
    <scope>NUCLEOTIDE SEQUENCE [LARGE SCALE GENOMIC DNA]</scope>
    <source>
        <strain evidence="2 3">PCC 9333</strain>
    </source>
</reference>
<name>K9W3B2_9CYAN</name>
<gene>
    <name evidence="2" type="ORF">Cri9333_3409</name>
</gene>
<organism evidence="2 3">
    <name type="scientific">Crinalium epipsammum PCC 9333</name>
    <dbReference type="NCBI Taxonomy" id="1173022"/>
    <lineage>
        <taxon>Bacteria</taxon>
        <taxon>Bacillati</taxon>
        <taxon>Cyanobacteriota</taxon>
        <taxon>Cyanophyceae</taxon>
        <taxon>Gomontiellales</taxon>
        <taxon>Gomontiellaceae</taxon>
        <taxon>Crinalium</taxon>
    </lineage>
</organism>
<protein>
    <submittedName>
        <fullName evidence="2">Uncharacterized protein</fullName>
    </submittedName>
</protein>
<dbReference type="HOGENOM" id="CLU_200938_1_1_3"/>
<evidence type="ECO:0000256" key="1">
    <source>
        <dbReference type="SAM" id="Phobius"/>
    </source>
</evidence>
<dbReference type="KEGG" id="cep:Cri9333_3409"/>
<evidence type="ECO:0000313" key="3">
    <source>
        <dbReference type="Proteomes" id="UP000010472"/>
    </source>
</evidence>
<keyword evidence="1" id="KW-0472">Membrane</keyword>
<accession>K9W3B2</accession>
<dbReference type="EMBL" id="CP003620">
    <property type="protein sequence ID" value="AFZ14237.1"/>
    <property type="molecule type" value="Genomic_DNA"/>
</dbReference>
<feature type="transmembrane region" description="Helical" evidence="1">
    <location>
        <begin position="41"/>
        <end position="60"/>
    </location>
</feature>
<dbReference type="Proteomes" id="UP000010472">
    <property type="component" value="Chromosome"/>
</dbReference>
<evidence type="ECO:0000313" key="2">
    <source>
        <dbReference type="EMBL" id="AFZ14237.1"/>
    </source>
</evidence>
<dbReference type="STRING" id="1173022.Cri9333_3409"/>